<reference evidence="5" key="1">
    <citation type="journal article" date="2014" name="Front. Microbiol.">
        <title>High frequency of phylogenetically diverse reductive dehalogenase-homologous genes in deep subseafloor sedimentary metagenomes.</title>
        <authorList>
            <person name="Kawai M."/>
            <person name="Futagami T."/>
            <person name="Toyoda A."/>
            <person name="Takaki Y."/>
            <person name="Nishi S."/>
            <person name="Hori S."/>
            <person name="Arai W."/>
            <person name="Tsubouchi T."/>
            <person name="Morono Y."/>
            <person name="Uchiyama I."/>
            <person name="Ito T."/>
            <person name="Fujiyama A."/>
            <person name="Inagaki F."/>
            <person name="Takami H."/>
        </authorList>
    </citation>
    <scope>NUCLEOTIDE SEQUENCE</scope>
    <source>
        <strain evidence="5">Expedition CK06-06</strain>
    </source>
</reference>
<comment type="cofactor">
    <cofactor evidence="1">
        <name>thiamine diphosphate</name>
        <dbReference type="ChEBI" id="CHEBI:58937"/>
    </cofactor>
</comment>
<dbReference type="AlphaFoldDB" id="X1K5G9"/>
<proteinExistence type="inferred from homology"/>
<dbReference type="Pfam" id="PF00456">
    <property type="entry name" value="Transketolase_N"/>
    <property type="match status" value="1"/>
</dbReference>
<evidence type="ECO:0000259" key="4">
    <source>
        <dbReference type="Pfam" id="PF00456"/>
    </source>
</evidence>
<accession>X1K5G9</accession>
<dbReference type="EMBL" id="BARU01045189">
    <property type="protein sequence ID" value="GAH85479.1"/>
    <property type="molecule type" value="Genomic_DNA"/>
</dbReference>
<name>X1K5G9_9ZZZZ</name>
<organism evidence="5">
    <name type="scientific">marine sediment metagenome</name>
    <dbReference type="NCBI Taxonomy" id="412755"/>
    <lineage>
        <taxon>unclassified sequences</taxon>
        <taxon>metagenomes</taxon>
        <taxon>ecological metagenomes</taxon>
    </lineage>
</organism>
<dbReference type="Gene3D" id="3.40.50.970">
    <property type="match status" value="1"/>
</dbReference>
<evidence type="ECO:0000313" key="5">
    <source>
        <dbReference type="EMBL" id="GAH85479.1"/>
    </source>
</evidence>
<evidence type="ECO:0000256" key="3">
    <source>
        <dbReference type="ARBA" id="ARBA00023052"/>
    </source>
</evidence>
<protein>
    <recommendedName>
        <fullName evidence="4">Transketolase N-terminal domain-containing protein</fullName>
    </recommendedName>
</protein>
<dbReference type="InterPro" id="IPR005474">
    <property type="entry name" value="Transketolase_N"/>
</dbReference>
<feature type="domain" description="Transketolase N-terminal" evidence="4">
    <location>
        <begin position="7"/>
        <end position="79"/>
    </location>
</feature>
<comment type="similarity">
    <text evidence="2">Belongs to the transketolase family.</text>
</comment>
<evidence type="ECO:0000256" key="2">
    <source>
        <dbReference type="ARBA" id="ARBA00007131"/>
    </source>
</evidence>
<evidence type="ECO:0000256" key="1">
    <source>
        <dbReference type="ARBA" id="ARBA00001964"/>
    </source>
</evidence>
<dbReference type="PANTHER" id="PTHR47514:SF1">
    <property type="entry name" value="TRANSKETOLASE N-TERMINAL SECTION-RELATED"/>
    <property type="match status" value="1"/>
</dbReference>
<comment type="caution">
    <text evidence="5">The sequence shown here is derived from an EMBL/GenBank/DDBJ whole genome shotgun (WGS) entry which is preliminary data.</text>
</comment>
<dbReference type="PANTHER" id="PTHR47514">
    <property type="entry name" value="TRANSKETOLASE N-TERMINAL SECTION-RELATED"/>
    <property type="match status" value="1"/>
</dbReference>
<dbReference type="SUPFAM" id="SSF52518">
    <property type="entry name" value="Thiamin diphosphate-binding fold (THDP-binding)"/>
    <property type="match status" value="1"/>
</dbReference>
<sequence>MPLEPLVDKWRSFGWNVLEVNGHNIRQILDAIQRAKNHKEGPSMIIAHTIKGKGVSFMENDPDWHGKVPNDDEYKQAIKELEERI</sequence>
<dbReference type="InterPro" id="IPR029061">
    <property type="entry name" value="THDP-binding"/>
</dbReference>
<gene>
    <name evidence="5" type="ORF">S03H2_68668</name>
</gene>
<keyword evidence="3" id="KW-0786">Thiamine pyrophosphate</keyword>